<name>A0AAV4PPS3_CAEEX</name>
<proteinExistence type="predicted"/>
<organism evidence="1 2">
    <name type="scientific">Caerostris extrusa</name>
    <name type="common">Bark spider</name>
    <name type="synonym">Caerostris bankana</name>
    <dbReference type="NCBI Taxonomy" id="172846"/>
    <lineage>
        <taxon>Eukaryota</taxon>
        <taxon>Metazoa</taxon>
        <taxon>Ecdysozoa</taxon>
        <taxon>Arthropoda</taxon>
        <taxon>Chelicerata</taxon>
        <taxon>Arachnida</taxon>
        <taxon>Araneae</taxon>
        <taxon>Araneomorphae</taxon>
        <taxon>Entelegynae</taxon>
        <taxon>Araneoidea</taxon>
        <taxon>Araneidae</taxon>
        <taxon>Caerostris</taxon>
    </lineage>
</organism>
<sequence length="78" mass="8840">MGYGWKVANIPESAIWTKGIINRCLNIERTNRLKKSNQELGLYRLSMPKPVSTPDFFVSTLPDFFGPEPDKSSFFISG</sequence>
<dbReference type="Proteomes" id="UP001054945">
    <property type="component" value="Unassembled WGS sequence"/>
</dbReference>
<evidence type="ECO:0000313" key="2">
    <source>
        <dbReference type="Proteomes" id="UP001054945"/>
    </source>
</evidence>
<keyword evidence="2" id="KW-1185">Reference proteome</keyword>
<dbReference type="EMBL" id="BPLR01004818">
    <property type="protein sequence ID" value="GIX97796.1"/>
    <property type="molecule type" value="Genomic_DNA"/>
</dbReference>
<comment type="caution">
    <text evidence="1">The sequence shown here is derived from an EMBL/GenBank/DDBJ whole genome shotgun (WGS) entry which is preliminary data.</text>
</comment>
<reference evidence="1 2" key="1">
    <citation type="submission" date="2021-06" db="EMBL/GenBank/DDBJ databases">
        <title>Caerostris extrusa draft genome.</title>
        <authorList>
            <person name="Kono N."/>
            <person name="Arakawa K."/>
        </authorList>
    </citation>
    <scope>NUCLEOTIDE SEQUENCE [LARGE SCALE GENOMIC DNA]</scope>
</reference>
<evidence type="ECO:0000313" key="1">
    <source>
        <dbReference type="EMBL" id="GIX97796.1"/>
    </source>
</evidence>
<accession>A0AAV4PPS3</accession>
<protein>
    <submittedName>
        <fullName evidence="1">Uncharacterized protein</fullName>
    </submittedName>
</protein>
<gene>
    <name evidence="1" type="ORF">CEXT_225611</name>
</gene>
<dbReference type="AlphaFoldDB" id="A0AAV4PPS3"/>